<keyword evidence="2" id="KW-1185">Reference proteome</keyword>
<proteinExistence type="predicted"/>
<dbReference type="EMBL" id="PDOB01000035">
    <property type="protein sequence ID" value="PIL38494.1"/>
    <property type="molecule type" value="Genomic_DNA"/>
</dbReference>
<dbReference type="Proteomes" id="UP000228593">
    <property type="component" value="Unassembled WGS sequence"/>
</dbReference>
<protein>
    <submittedName>
        <fullName evidence="1">Uncharacterized protein</fullName>
    </submittedName>
</protein>
<gene>
    <name evidence="1" type="ORF">CR103_17700</name>
</gene>
<dbReference type="AlphaFoldDB" id="A0A2G8SXK5"/>
<reference evidence="1 2" key="1">
    <citation type="submission" date="2017-10" db="EMBL/GenBank/DDBJ databases">
        <title>Massilia psychrophilum sp. nov., a novel purple-pigmented bacterium isolated from Tianshan glacier, Xinjiang Municipality, China.</title>
        <authorList>
            <person name="Wang H."/>
        </authorList>
    </citation>
    <scope>NUCLEOTIDE SEQUENCE [LARGE SCALE GENOMIC DNA]</scope>
    <source>
        <strain evidence="1 2">JCM 30813</strain>
    </source>
</reference>
<organism evidence="1 2">
    <name type="scientific">Massilia psychrophila</name>
    <dbReference type="NCBI Taxonomy" id="1603353"/>
    <lineage>
        <taxon>Bacteria</taxon>
        <taxon>Pseudomonadati</taxon>
        <taxon>Pseudomonadota</taxon>
        <taxon>Betaproteobacteria</taxon>
        <taxon>Burkholderiales</taxon>
        <taxon>Oxalobacteraceae</taxon>
        <taxon>Telluria group</taxon>
        <taxon>Massilia</taxon>
    </lineage>
</organism>
<comment type="caution">
    <text evidence="1">The sequence shown here is derived from an EMBL/GenBank/DDBJ whole genome shotgun (WGS) entry which is preliminary data.</text>
</comment>
<dbReference type="RefSeq" id="WP_099917300.1">
    <property type="nucleotide sequence ID" value="NZ_BMHS01000029.1"/>
</dbReference>
<name>A0A2G8SXK5_9BURK</name>
<accession>A0A2G8SXK5</accession>
<evidence type="ECO:0000313" key="1">
    <source>
        <dbReference type="EMBL" id="PIL38494.1"/>
    </source>
</evidence>
<dbReference type="OrthoDB" id="8708674at2"/>
<sequence>MRLPGTRYQEHGWEQVRKLLGQCSLPAFARLDPARLWEGVDEFVDLACGYLRVAGRSPRAEAPGNSYGESVLELALALLFELQARRGDWAAFATAVASEQQKSGAFWARPGGEAILRKKVNDMFAVLRDKVDADNYQVACGRACSPNKIYAYRMLDTAYGDIARMFDGWRQNADQVGAILARELTAAPIEVRQMKSIATCRPEWVIRWSESQQRFTGTAGPLHTRSKRFASLKNNPDKIGAMLREIGDYEELSANRDCDWQQDGFEAAGWLDDLARVLGESEPEGAQEASVEADRILPVIVDDLENGEPEVCHDDDADDERLASIATSVSLSPRFMQLARAAQDQGSWSARIMAGDSLPVRLAVYLKMLGSQDDSYPAEWLDPATGELPTMQQLAALDQLSLPTLRKRRDAAIAALLAAARP</sequence>
<evidence type="ECO:0000313" key="2">
    <source>
        <dbReference type="Proteomes" id="UP000228593"/>
    </source>
</evidence>